<comment type="caution">
    <text evidence="2">The sequence shown here is derived from an EMBL/GenBank/DDBJ whole genome shotgun (WGS) entry which is preliminary data.</text>
</comment>
<dbReference type="Pfam" id="PF00135">
    <property type="entry name" value="COesterase"/>
    <property type="match status" value="1"/>
</dbReference>
<accession>A0AAV5SHU4</accession>
<protein>
    <recommendedName>
        <fullName evidence="1">Carboxylesterase type B domain-containing protein</fullName>
    </recommendedName>
</protein>
<dbReference type="EMBL" id="BTSX01000002">
    <property type="protein sequence ID" value="GMS82459.1"/>
    <property type="molecule type" value="Genomic_DNA"/>
</dbReference>
<gene>
    <name evidence="2" type="ORF">PENTCL1PPCAC_4634</name>
</gene>
<feature type="non-terminal residue" evidence="2">
    <location>
        <position position="1"/>
    </location>
</feature>
<feature type="domain" description="Carboxylesterase type B" evidence="1">
    <location>
        <begin position="1"/>
        <end position="148"/>
    </location>
</feature>
<dbReference type="InterPro" id="IPR029058">
    <property type="entry name" value="AB_hydrolase_fold"/>
</dbReference>
<dbReference type="Gene3D" id="3.40.50.1820">
    <property type="entry name" value="alpha/beta hydrolase"/>
    <property type="match status" value="1"/>
</dbReference>
<evidence type="ECO:0000259" key="1">
    <source>
        <dbReference type="Pfam" id="PF00135"/>
    </source>
</evidence>
<organism evidence="2 3">
    <name type="scientific">Pristionchus entomophagus</name>
    <dbReference type="NCBI Taxonomy" id="358040"/>
    <lineage>
        <taxon>Eukaryota</taxon>
        <taxon>Metazoa</taxon>
        <taxon>Ecdysozoa</taxon>
        <taxon>Nematoda</taxon>
        <taxon>Chromadorea</taxon>
        <taxon>Rhabditida</taxon>
        <taxon>Rhabditina</taxon>
        <taxon>Diplogasteromorpha</taxon>
        <taxon>Diplogasteroidea</taxon>
        <taxon>Neodiplogasteridae</taxon>
        <taxon>Pristionchus</taxon>
    </lineage>
</organism>
<dbReference type="PANTHER" id="PTHR44590">
    <property type="entry name" value="CARBOXYLIC ESTER HYDROLASE-RELATED"/>
    <property type="match status" value="1"/>
</dbReference>
<evidence type="ECO:0000313" key="2">
    <source>
        <dbReference type="EMBL" id="GMS82459.1"/>
    </source>
</evidence>
<dbReference type="Proteomes" id="UP001432027">
    <property type="component" value="Unassembled WGS sequence"/>
</dbReference>
<proteinExistence type="predicted"/>
<sequence length="157" mass="16313">PVFVVVHGGAFAGGSAQGGTPLHIAQNMASKGLVVVLIQYRVGPLGFCTTKDSVLPGNYGMWDAKMAFEWVRDNIAAFGGNPNDVTAYGGSAGAALIDGMHLSPITTNLFHKMALLSGAARDMWDAPTKENCEARAASLGLTWTDSASVSGLISDLE</sequence>
<dbReference type="PANTHER" id="PTHR44590:SF3">
    <property type="entry name" value="CARBOXYLESTERASE TYPE B DOMAIN-CONTAINING PROTEIN"/>
    <property type="match status" value="1"/>
</dbReference>
<reference evidence="2" key="1">
    <citation type="submission" date="2023-10" db="EMBL/GenBank/DDBJ databases">
        <title>Genome assembly of Pristionchus species.</title>
        <authorList>
            <person name="Yoshida K."/>
            <person name="Sommer R.J."/>
        </authorList>
    </citation>
    <scope>NUCLEOTIDE SEQUENCE</scope>
    <source>
        <strain evidence="2">RS0144</strain>
    </source>
</reference>
<evidence type="ECO:0000313" key="3">
    <source>
        <dbReference type="Proteomes" id="UP001432027"/>
    </source>
</evidence>
<dbReference type="SUPFAM" id="SSF53474">
    <property type="entry name" value="alpha/beta-Hydrolases"/>
    <property type="match status" value="1"/>
</dbReference>
<keyword evidence="3" id="KW-1185">Reference proteome</keyword>
<dbReference type="AlphaFoldDB" id="A0AAV5SHU4"/>
<dbReference type="InterPro" id="IPR002018">
    <property type="entry name" value="CarbesteraseB"/>
</dbReference>
<name>A0AAV5SHU4_9BILA</name>